<dbReference type="PANTHER" id="PTHR34655:SF2">
    <property type="entry name" value="PEROXIREDOXIN FAMILY PROTEIN"/>
    <property type="match status" value="1"/>
</dbReference>
<organism evidence="2 3">
    <name type="scientific">Desulforamulus putei DSM 12395</name>
    <dbReference type="NCBI Taxonomy" id="1121429"/>
    <lineage>
        <taxon>Bacteria</taxon>
        <taxon>Bacillati</taxon>
        <taxon>Bacillota</taxon>
        <taxon>Clostridia</taxon>
        <taxon>Eubacteriales</taxon>
        <taxon>Peptococcaceae</taxon>
        <taxon>Desulforamulus</taxon>
    </lineage>
</organism>
<keyword evidence="3" id="KW-1185">Reference proteome</keyword>
<feature type="region of interest" description="Disordered" evidence="1">
    <location>
        <begin position="1"/>
        <end position="22"/>
    </location>
</feature>
<dbReference type="InterPro" id="IPR027396">
    <property type="entry name" value="DsrEFH-like"/>
</dbReference>
<dbReference type="OrthoDB" id="9802028at2"/>
<dbReference type="Pfam" id="PF13686">
    <property type="entry name" value="DrsE_2"/>
    <property type="match status" value="1"/>
</dbReference>
<dbReference type="SUPFAM" id="SSF75169">
    <property type="entry name" value="DsrEFH-like"/>
    <property type="match status" value="1"/>
</dbReference>
<evidence type="ECO:0000313" key="3">
    <source>
        <dbReference type="Proteomes" id="UP000184148"/>
    </source>
</evidence>
<dbReference type="EMBL" id="FQUY01000016">
    <property type="protein sequence ID" value="SHF25761.1"/>
    <property type="molecule type" value="Genomic_DNA"/>
</dbReference>
<evidence type="ECO:0000313" key="2">
    <source>
        <dbReference type="EMBL" id="SHF25761.1"/>
    </source>
</evidence>
<sequence length="80" mass="8542">MNWTKPWRPLSSPTDGGHGPAGDLEELIQLAKENGVKLVACQMSMDVMGIKPAELIDGVEIGGAAMYLGEAEQSNVNLFI</sequence>
<dbReference type="AlphaFoldDB" id="A0A1M5A641"/>
<dbReference type="Proteomes" id="UP000184148">
    <property type="component" value="Unassembled WGS sequence"/>
</dbReference>
<dbReference type="STRING" id="1121429.SAMN02745133_02186"/>
<proteinExistence type="predicted"/>
<accession>A0A1M5A641</accession>
<evidence type="ECO:0000256" key="1">
    <source>
        <dbReference type="SAM" id="MobiDB-lite"/>
    </source>
</evidence>
<dbReference type="InterPro" id="IPR032836">
    <property type="entry name" value="DsrE2-like"/>
</dbReference>
<name>A0A1M5A641_9FIRM</name>
<dbReference type="PANTHER" id="PTHR34655">
    <property type="entry name" value="CONSERVED WITHIN P. AEROPHILUM"/>
    <property type="match status" value="1"/>
</dbReference>
<reference evidence="3" key="1">
    <citation type="submission" date="2016-11" db="EMBL/GenBank/DDBJ databases">
        <authorList>
            <person name="Varghese N."/>
            <person name="Submissions S."/>
        </authorList>
    </citation>
    <scope>NUCLEOTIDE SEQUENCE [LARGE SCALE GENOMIC DNA]</scope>
    <source>
        <strain evidence="3">DSM 12395</strain>
    </source>
</reference>
<dbReference type="Gene3D" id="3.40.1260.10">
    <property type="entry name" value="DsrEFH-like"/>
    <property type="match status" value="1"/>
</dbReference>
<gene>
    <name evidence="2" type="ORF">SAMN02745133_02186</name>
</gene>
<protein>
    <submittedName>
        <fullName evidence="2">DsrE/DsrF/DrsH-like family protein</fullName>
    </submittedName>
</protein>